<dbReference type="PANTHER" id="PTHR31882">
    <property type="entry name" value="TNFAIP3-INTERACTING PROTEIN COILED COIL FAMILY MEMBER"/>
    <property type="match status" value="1"/>
</dbReference>
<dbReference type="KEGG" id="aplc:110973189"/>
<keyword evidence="4" id="KW-1185">Reference proteome</keyword>
<dbReference type="OMA" id="FTHERQD"/>
<feature type="compositionally biased region" description="Polar residues" evidence="3">
    <location>
        <begin position="378"/>
        <end position="390"/>
    </location>
</feature>
<evidence type="ECO:0000256" key="1">
    <source>
        <dbReference type="ARBA" id="ARBA00023054"/>
    </source>
</evidence>
<evidence type="ECO:0000313" key="4">
    <source>
        <dbReference type="Proteomes" id="UP000694845"/>
    </source>
</evidence>
<evidence type="ECO:0000256" key="3">
    <source>
        <dbReference type="SAM" id="MobiDB-lite"/>
    </source>
</evidence>
<feature type="compositionally biased region" description="Basic and acidic residues" evidence="3">
    <location>
        <begin position="1"/>
        <end position="12"/>
    </location>
</feature>
<organism evidence="4 5">
    <name type="scientific">Acanthaster planci</name>
    <name type="common">Crown-of-thorns starfish</name>
    <dbReference type="NCBI Taxonomy" id="133434"/>
    <lineage>
        <taxon>Eukaryota</taxon>
        <taxon>Metazoa</taxon>
        <taxon>Echinodermata</taxon>
        <taxon>Eleutherozoa</taxon>
        <taxon>Asterozoa</taxon>
        <taxon>Asteroidea</taxon>
        <taxon>Valvatacea</taxon>
        <taxon>Valvatida</taxon>
        <taxon>Acanthasteridae</taxon>
        <taxon>Acanthaster</taxon>
    </lineage>
</organism>
<protein>
    <submittedName>
        <fullName evidence="5">TNFAIP3-interacting protein 1-like</fullName>
    </submittedName>
</protein>
<proteinExistence type="predicted"/>
<reference evidence="5" key="1">
    <citation type="submission" date="2025-08" db="UniProtKB">
        <authorList>
            <consortium name="RefSeq"/>
        </authorList>
    </citation>
    <scope>IDENTIFICATION</scope>
</reference>
<evidence type="ECO:0000256" key="2">
    <source>
        <dbReference type="SAM" id="Coils"/>
    </source>
</evidence>
<feature type="coiled-coil region" evidence="2">
    <location>
        <begin position="145"/>
        <end position="189"/>
    </location>
</feature>
<evidence type="ECO:0000313" key="5">
    <source>
        <dbReference type="RefSeq" id="XP_022079503.1"/>
    </source>
</evidence>
<name>A0A8B7XFH1_ACAPL</name>
<dbReference type="GO" id="GO:0043122">
    <property type="term" value="P:regulation of canonical NF-kappaB signal transduction"/>
    <property type="evidence" value="ECO:0007669"/>
    <property type="project" value="UniProtKB-ARBA"/>
</dbReference>
<accession>A0A8B7XFH1</accession>
<dbReference type="GO" id="GO:0006357">
    <property type="term" value="P:regulation of transcription by RNA polymerase II"/>
    <property type="evidence" value="ECO:0007669"/>
    <property type="project" value="TreeGrafter"/>
</dbReference>
<gene>
    <name evidence="5" type="primary">LOC110973189</name>
</gene>
<dbReference type="Gene3D" id="1.20.5.990">
    <property type="entry name" value="Nemo cc2-lz domain - 1d5 darpin complex"/>
    <property type="match status" value="1"/>
</dbReference>
<dbReference type="GeneID" id="110973189"/>
<feature type="region of interest" description="Disordered" evidence="3">
    <location>
        <begin position="361"/>
        <end position="393"/>
    </location>
</feature>
<feature type="region of interest" description="Disordered" evidence="3">
    <location>
        <begin position="1"/>
        <end position="61"/>
    </location>
</feature>
<dbReference type="GO" id="GO:0005737">
    <property type="term" value="C:cytoplasm"/>
    <property type="evidence" value="ECO:0007669"/>
    <property type="project" value="UniProtKB-ARBA"/>
</dbReference>
<feature type="coiled-coil region" evidence="2">
    <location>
        <begin position="407"/>
        <end position="462"/>
    </location>
</feature>
<dbReference type="OrthoDB" id="10059994at2759"/>
<dbReference type="Proteomes" id="UP000694845">
    <property type="component" value="Unplaced"/>
</dbReference>
<feature type="compositionally biased region" description="Low complexity" evidence="3">
    <location>
        <begin position="44"/>
        <end position="59"/>
    </location>
</feature>
<sequence>MMEDARPDHIKEVNITSSFKGPPGRLECNPNDKDTNADQPSPDDPTSGPGPTTTSSSSSIGTLSEEFEHLSAHLMSNHGDPVNTSLRHDVLPDRPEVSMQIHNVELALQSLSKGNVATEITAHLTELVPKIIRLERKVKTQTILRGIFEEENQNLKSEVELIKEERDNIKEENRKLLEEVAELKRAKEDEHLGGFDYVTKKEACEIKYAEKKEKEKHRSVQGPAGVSEEDHSILQRKYASLKGQIEEIVKVNHSWDEHYRTMKAQLEARINILQKELDDAKNQILMLEKEQKVGDDMMVHEKARIEKAEKEHAGALAEAVAINQKCEKLERYARTLTGQRNEMEREIKRLNEALAKKIRNSEEESAGIYSEQQREQRASSPSASHQQGQHDQTRLIGHQKGVHEMTEAEMKEEIELLRQQNEVFQSDFTHERQDRQRVIGELDVMQKELRRTKKLLKQCGQEVVYQDPTLTHLQRDRHHYSASAPPHDYGYVVYQQPPARHNRPVYPQESGRLIPHGQGRRTYNLAANDVYIDGDDVEMDGGPRVSVEFNEAFSDANPTENDQNNRICPRCERTFDNDPDYHVHINTCLDN</sequence>
<keyword evidence="1 2" id="KW-0175">Coiled coil</keyword>
<dbReference type="PANTHER" id="PTHR31882:SF11">
    <property type="entry name" value="HDA1 COMPLEX SUBUNIT 2"/>
    <property type="match status" value="1"/>
</dbReference>
<dbReference type="AlphaFoldDB" id="A0A8B7XFH1"/>
<dbReference type="RefSeq" id="XP_022079503.1">
    <property type="nucleotide sequence ID" value="XM_022223811.1"/>
</dbReference>